<name>A0AA51R492_9GAMM</name>
<protein>
    <submittedName>
        <fullName evidence="5">DUF11 domain-containing protein</fullName>
    </submittedName>
</protein>
<evidence type="ECO:0000256" key="2">
    <source>
        <dbReference type="SAM" id="SignalP"/>
    </source>
</evidence>
<dbReference type="InterPro" id="IPR051172">
    <property type="entry name" value="Chlamydia_OmcB"/>
</dbReference>
<dbReference type="Gene3D" id="2.60.40.10">
    <property type="entry name" value="Immunoglobulins"/>
    <property type="match status" value="1"/>
</dbReference>
<keyword evidence="2" id="KW-0732">Signal</keyword>
<feature type="chain" id="PRO_5041259413" evidence="2">
    <location>
        <begin position="29"/>
        <end position="508"/>
    </location>
</feature>
<feature type="domain" description="DUF11" evidence="3">
    <location>
        <begin position="262"/>
        <end position="378"/>
    </location>
</feature>
<feature type="domain" description="DUF11" evidence="3">
    <location>
        <begin position="434"/>
        <end position="507"/>
    </location>
</feature>
<feature type="signal peptide" evidence="2">
    <location>
        <begin position="1"/>
        <end position="28"/>
    </location>
</feature>
<dbReference type="AlphaFoldDB" id="A0AA51R492"/>
<dbReference type="PANTHER" id="PTHR34819">
    <property type="entry name" value="LARGE CYSTEINE-RICH PERIPLASMIC PROTEIN OMCB"/>
    <property type="match status" value="1"/>
</dbReference>
<accession>A0AA51R492</accession>
<dbReference type="PANTHER" id="PTHR34819:SF4">
    <property type="entry name" value="LARGE CYSTEINE-RICH PERIPLASMIC PROTEIN OMCB"/>
    <property type="match status" value="1"/>
</dbReference>
<reference evidence="5" key="1">
    <citation type="submission" date="2023-08" db="EMBL/GenBank/DDBJ databases">
        <title>New molecular markers tilS and rpoB for phylogenetic and monitoring studies of the genus Thiothrix biodiversity.</title>
        <authorList>
            <person name="Ravin N.V."/>
            <person name="Smolyakov D."/>
            <person name="Markov N.D."/>
            <person name="Beletsky A.V."/>
            <person name="Mardanov A.V."/>
            <person name="Rudenko T.S."/>
            <person name="Grabovich M.Y."/>
        </authorList>
    </citation>
    <scope>NUCLEOTIDE SEQUENCE</scope>
    <source>
        <strain evidence="5">DNT52</strain>
    </source>
</reference>
<dbReference type="Gene3D" id="2.60.40.3080">
    <property type="match status" value="1"/>
</dbReference>
<feature type="compositionally biased region" description="Polar residues" evidence="1">
    <location>
        <begin position="373"/>
        <end position="386"/>
    </location>
</feature>
<dbReference type="InterPro" id="IPR047589">
    <property type="entry name" value="DUF11_rpt"/>
</dbReference>
<organism evidence="5">
    <name type="scientific">Thiothrix subterranea</name>
    <dbReference type="NCBI Taxonomy" id="2735563"/>
    <lineage>
        <taxon>Bacteria</taxon>
        <taxon>Pseudomonadati</taxon>
        <taxon>Pseudomonadota</taxon>
        <taxon>Gammaproteobacteria</taxon>
        <taxon>Thiotrichales</taxon>
        <taxon>Thiotrichaceae</taxon>
        <taxon>Thiothrix</taxon>
    </lineage>
</organism>
<feature type="region of interest" description="Disordered" evidence="1">
    <location>
        <begin position="360"/>
        <end position="402"/>
    </location>
</feature>
<evidence type="ECO:0000259" key="4">
    <source>
        <dbReference type="Pfam" id="PF20009"/>
    </source>
</evidence>
<dbReference type="InterPro" id="IPR001434">
    <property type="entry name" value="OmcB-like_DUF11"/>
</dbReference>
<dbReference type="Pfam" id="PF01345">
    <property type="entry name" value="DUF11"/>
    <property type="match status" value="2"/>
</dbReference>
<dbReference type="RefSeq" id="WP_308871861.1">
    <property type="nucleotide sequence ID" value="NZ_CP133217.1"/>
</dbReference>
<proteinExistence type="predicted"/>
<feature type="compositionally biased region" description="Acidic residues" evidence="1">
    <location>
        <begin position="393"/>
        <end position="402"/>
    </location>
</feature>
<sequence>MRKLTHTKTLLMSFCAIGVLMAANQSWADTTVTNCAQVSATVEQDTDSSPANKASQADLLAAFALSQTDPSDPNGLEDDEACAPLTVQSIFDFGDAPTSYGTDGATAAKHEIIPGLMLGGTVDEEADGQPTPAADGDGADEDGYSVPVLTDGQAVTLKVTATNTTDKAATLGCWIDYDGNGTFDTAEYGGAPVAIGAAGSIIDVVMPAAPADASTNVNTKDGTYARCRLSTDTIDGTKATGALVDGEVEDTKVTFTSKPVFDLALIKRLAVDQAASVKEGDTVKFTIEITNQGNVDAKDVAVTDYIPAGLTLADANWTAAAGVATLNTPIAALAAGDKTTVDISFTVDAGATAGKVQNAAEISGATDKDGQPVTDTDSTPDTNKGNETGIVDDVIDNTDGDEDDHDIAEITITVDPKVDIELIKAVTDEAGTAVTTVRRGDTVIYVLTATNKGPDNATGVTVTDQLPATLIYVSDDSTGNYVSATGLWTVGDLANGANKVLKITATVK</sequence>
<dbReference type="NCBIfam" id="TIGR01451">
    <property type="entry name" value="B_ant_repeat"/>
    <property type="match status" value="2"/>
</dbReference>
<gene>
    <name evidence="5" type="ORF">RCG00_19290</name>
</gene>
<feature type="domain" description="GEVED" evidence="4">
    <location>
        <begin position="171"/>
        <end position="250"/>
    </location>
</feature>
<dbReference type="EMBL" id="CP133217">
    <property type="protein sequence ID" value="WML86421.1"/>
    <property type="molecule type" value="Genomic_DNA"/>
</dbReference>
<evidence type="ECO:0000313" key="5">
    <source>
        <dbReference type="EMBL" id="WML86421.1"/>
    </source>
</evidence>
<dbReference type="Pfam" id="PF20009">
    <property type="entry name" value="GEVED"/>
    <property type="match status" value="1"/>
</dbReference>
<feature type="region of interest" description="Disordered" evidence="1">
    <location>
        <begin position="120"/>
        <end position="145"/>
    </location>
</feature>
<dbReference type="InterPro" id="IPR045474">
    <property type="entry name" value="GEVED"/>
</dbReference>
<dbReference type="InterPro" id="IPR013783">
    <property type="entry name" value="Ig-like_fold"/>
</dbReference>
<evidence type="ECO:0000259" key="3">
    <source>
        <dbReference type="Pfam" id="PF01345"/>
    </source>
</evidence>
<evidence type="ECO:0000256" key="1">
    <source>
        <dbReference type="SAM" id="MobiDB-lite"/>
    </source>
</evidence>
<dbReference type="Proteomes" id="UP001229862">
    <property type="component" value="Chromosome"/>
</dbReference>